<accession>A0AAN9HXC0</accession>
<protein>
    <recommendedName>
        <fullName evidence="1">Protein kinase domain-containing protein</fullName>
    </recommendedName>
</protein>
<evidence type="ECO:0000313" key="3">
    <source>
        <dbReference type="Proteomes" id="UP001372338"/>
    </source>
</evidence>
<dbReference type="InterPro" id="IPR000719">
    <property type="entry name" value="Prot_kinase_dom"/>
</dbReference>
<dbReference type="InterPro" id="IPR011009">
    <property type="entry name" value="Kinase-like_dom_sf"/>
</dbReference>
<sequence length="79" mass="9347">MDAAFGMEYLHGKKIIHFEWKSDNLLLNLRDPHRPICKVRRLRIQKRIKSVELGILKEEQKNGLPNFLTSHHSFHSCLL</sequence>
<dbReference type="GO" id="GO:0004672">
    <property type="term" value="F:protein kinase activity"/>
    <property type="evidence" value="ECO:0007669"/>
    <property type="project" value="InterPro"/>
</dbReference>
<dbReference type="PROSITE" id="PS50011">
    <property type="entry name" value="PROTEIN_KINASE_DOM"/>
    <property type="match status" value="1"/>
</dbReference>
<dbReference type="EMBL" id="JAYWIO010000006">
    <property type="protein sequence ID" value="KAK7257229.1"/>
    <property type="molecule type" value="Genomic_DNA"/>
</dbReference>
<organism evidence="2 3">
    <name type="scientific">Crotalaria pallida</name>
    <name type="common">Smooth rattlebox</name>
    <name type="synonym">Crotalaria striata</name>
    <dbReference type="NCBI Taxonomy" id="3830"/>
    <lineage>
        <taxon>Eukaryota</taxon>
        <taxon>Viridiplantae</taxon>
        <taxon>Streptophyta</taxon>
        <taxon>Embryophyta</taxon>
        <taxon>Tracheophyta</taxon>
        <taxon>Spermatophyta</taxon>
        <taxon>Magnoliopsida</taxon>
        <taxon>eudicotyledons</taxon>
        <taxon>Gunneridae</taxon>
        <taxon>Pentapetalae</taxon>
        <taxon>rosids</taxon>
        <taxon>fabids</taxon>
        <taxon>Fabales</taxon>
        <taxon>Fabaceae</taxon>
        <taxon>Papilionoideae</taxon>
        <taxon>50 kb inversion clade</taxon>
        <taxon>genistoids sensu lato</taxon>
        <taxon>core genistoids</taxon>
        <taxon>Crotalarieae</taxon>
        <taxon>Crotalaria</taxon>
    </lineage>
</organism>
<dbReference type="GO" id="GO:0005524">
    <property type="term" value="F:ATP binding"/>
    <property type="evidence" value="ECO:0007669"/>
    <property type="project" value="InterPro"/>
</dbReference>
<name>A0AAN9HXC0_CROPI</name>
<keyword evidence="3" id="KW-1185">Reference proteome</keyword>
<proteinExistence type="predicted"/>
<dbReference type="SUPFAM" id="SSF56112">
    <property type="entry name" value="Protein kinase-like (PK-like)"/>
    <property type="match status" value="1"/>
</dbReference>
<evidence type="ECO:0000259" key="1">
    <source>
        <dbReference type="PROSITE" id="PS50011"/>
    </source>
</evidence>
<gene>
    <name evidence="2" type="ORF">RIF29_31045</name>
</gene>
<feature type="domain" description="Protein kinase" evidence="1">
    <location>
        <begin position="1"/>
        <end position="79"/>
    </location>
</feature>
<reference evidence="2 3" key="1">
    <citation type="submission" date="2024-01" db="EMBL/GenBank/DDBJ databases">
        <title>The genomes of 5 underutilized Papilionoideae crops provide insights into root nodulation and disease resistanc.</title>
        <authorList>
            <person name="Yuan L."/>
        </authorList>
    </citation>
    <scope>NUCLEOTIDE SEQUENCE [LARGE SCALE GENOMIC DNA]</scope>
    <source>
        <strain evidence="2">ZHUSHIDOU_FW_LH</strain>
        <tissue evidence="2">Leaf</tissue>
    </source>
</reference>
<dbReference type="Gene3D" id="1.10.510.10">
    <property type="entry name" value="Transferase(Phosphotransferase) domain 1"/>
    <property type="match status" value="1"/>
</dbReference>
<comment type="caution">
    <text evidence="2">The sequence shown here is derived from an EMBL/GenBank/DDBJ whole genome shotgun (WGS) entry which is preliminary data.</text>
</comment>
<dbReference type="Proteomes" id="UP001372338">
    <property type="component" value="Unassembled WGS sequence"/>
</dbReference>
<dbReference type="AlphaFoldDB" id="A0AAN9HXC0"/>
<evidence type="ECO:0000313" key="2">
    <source>
        <dbReference type="EMBL" id="KAK7257229.1"/>
    </source>
</evidence>